<protein>
    <recommendedName>
        <fullName evidence="3">FCP1 homology domain-containing protein</fullName>
    </recommendedName>
</protein>
<reference evidence="1 2" key="1">
    <citation type="journal article" date="2016" name="Nat. Commun.">
        <title>Thousands of microbial genomes shed light on interconnected biogeochemical processes in an aquifer system.</title>
        <authorList>
            <person name="Anantharaman K."/>
            <person name="Brown C.T."/>
            <person name="Hug L.A."/>
            <person name="Sharon I."/>
            <person name="Castelle C.J."/>
            <person name="Probst A.J."/>
            <person name="Thomas B.C."/>
            <person name="Singh A."/>
            <person name="Wilkins M.J."/>
            <person name="Karaoz U."/>
            <person name="Brodie E.L."/>
            <person name="Williams K.H."/>
            <person name="Hubbard S.S."/>
            <person name="Banfield J.F."/>
        </authorList>
    </citation>
    <scope>NUCLEOTIDE SEQUENCE [LARGE SCALE GENOMIC DNA]</scope>
</reference>
<dbReference type="AlphaFoldDB" id="A0A1F7X7C7"/>
<accession>A0A1F7X7C7</accession>
<evidence type="ECO:0000313" key="2">
    <source>
        <dbReference type="Proteomes" id="UP000177053"/>
    </source>
</evidence>
<dbReference type="Gene3D" id="3.40.50.1000">
    <property type="entry name" value="HAD superfamily/HAD-like"/>
    <property type="match status" value="1"/>
</dbReference>
<comment type="caution">
    <text evidence="1">The sequence shown here is derived from an EMBL/GenBank/DDBJ whole genome shotgun (WGS) entry which is preliminary data.</text>
</comment>
<dbReference type="SUPFAM" id="SSF56784">
    <property type="entry name" value="HAD-like"/>
    <property type="match status" value="1"/>
</dbReference>
<name>A0A1F7X7C7_9BACT</name>
<organism evidence="1 2">
    <name type="scientific">Candidatus Woesebacteria bacterium RBG_16_34_12</name>
    <dbReference type="NCBI Taxonomy" id="1802480"/>
    <lineage>
        <taxon>Bacteria</taxon>
        <taxon>Candidatus Woeseibacteriota</taxon>
    </lineage>
</organism>
<gene>
    <name evidence="1" type="ORF">A2Z22_03850</name>
</gene>
<proteinExistence type="predicted"/>
<evidence type="ECO:0000313" key="1">
    <source>
        <dbReference type="EMBL" id="OGM10974.1"/>
    </source>
</evidence>
<sequence>MSERDKFPYVACLDLDRTIGNFDEDDPPVGLRHGIKEVLSKLAERGFKLYITTFGSEAHALNVLSKYNLTSLIDPSRVWPIDVTTPPLWGYGKTYGGIEEGAYFDDQTQEIYLHKMIAIGDQLADQPADRKYLVFIHNKDGYQYDADVLLQVVNCLLETGQDSLKNGFDTLFEQAELVAEKKAFQSEIIHQRKRYTLPSGLLVDLDYGDEAKPGDNDKSHPRITIINSEKYLRELD</sequence>
<dbReference type="EMBL" id="MGFS01000027">
    <property type="protein sequence ID" value="OGM10974.1"/>
    <property type="molecule type" value="Genomic_DNA"/>
</dbReference>
<dbReference type="InterPro" id="IPR036412">
    <property type="entry name" value="HAD-like_sf"/>
</dbReference>
<dbReference type="Proteomes" id="UP000177053">
    <property type="component" value="Unassembled WGS sequence"/>
</dbReference>
<evidence type="ECO:0008006" key="3">
    <source>
        <dbReference type="Google" id="ProtNLM"/>
    </source>
</evidence>
<dbReference type="InterPro" id="IPR023214">
    <property type="entry name" value="HAD_sf"/>
</dbReference>